<keyword evidence="9" id="KW-1185">Reference proteome</keyword>
<comment type="similarity">
    <text evidence="2">Belongs to the bacterial solute-binding protein 8 family.</text>
</comment>
<dbReference type="Gene3D" id="3.40.50.1980">
    <property type="entry name" value="Nitrogenase molybdenum iron protein domain"/>
    <property type="match status" value="2"/>
</dbReference>
<dbReference type="Proteomes" id="UP000315700">
    <property type="component" value="Chromosome"/>
</dbReference>
<evidence type="ECO:0000313" key="9">
    <source>
        <dbReference type="Proteomes" id="UP000315700"/>
    </source>
</evidence>
<feature type="region of interest" description="Disordered" evidence="6">
    <location>
        <begin position="228"/>
        <end position="262"/>
    </location>
</feature>
<evidence type="ECO:0000256" key="1">
    <source>
        <dbReference type="ARBA" id="ARBA00004196"/>
    </source>
</evidence>
<evidence type="ECO:0000256" key="4">
    <source>
        <dbReference type="ARBA" id="ARBA00022496"/>
    </source>
</evidence>
<evidence type="ECO:0000313" key="8">
    <source>
        <dbReference type="EMBL" id="QDT55772.1"/>
    </source>
</evidence>
<feature type="domain" description="Fe/B12 periplasmic-binding" evidence="7">
    <location>
        <begin position="56"/>
        <end position="351"/>
    </location>
</feature>
<dbReference type="KEGG" id="ccos:Pan44_38200"/>
<evidence type="ECO:0000256" key="5">
    <source>
        <dbReference type="ARBA" id="ARBA00022729"/>
    </source>
</evidence>
<comment type="subcellular location">
    <subcellularLocation>
        <location evidence="1">Cell envelope</location>
    </subcellularLocation>
</comment>
<keyword evidence="4" id="KW-0408">Iron</keyword>
<keyword evidence="3" id="KW-0813">Transport</keyword>
<dbReference type="Pfam" id="PF01497">
    <property type="entry name" value="Peripla_BP_2"/>
    <property type="match status" value="1"/>
</dbReference>
<dbReference type="InterPro" id="IPR051313">
    <property type="entry name" value="Bact_iron-sidero_bind"/>
</dbReference>
<dbReference type="PANTHER" id="PTHR30532:SF28">
    <property type="entry name" value="PETROBACTIN-BINDING PROTEIN YCLQ"/>
    <property type="match status" value="1"/>
</dbReference>
<keyword evidence="4" id="KW-0406">Ion transport</keyword>
<dbReference type="AlphaFoldDB" id="A0A517SI24"/>
<evidence type="ECO:0000259" key="7">
    <source>
        <dbReference type="PROSITE" id="PS50983"/>
    </source>
</evidence>
<keyword evidence="5" id="KW-0732">Signal</keyword>
<protein>
    <submittedName>
        <fullName evidence="8">Putative ABC transporter solute-binding protein YclQ</fullName>
    </submittedName>
</protein>
<accession>A0A517SI24</accession>
<evidence type="ECO:0000256" key="2">
    <source>
        <dbReference type="ARBA" id="ARBA00008814"/>
    </source>
</evidence>
<organism evidence="8 9">
    <name type="scientific">Caulifigura coniformis</name>
    <dbReference type="NCBI Taxonomy" id="2527983"/>
    <lineage>
        <taxon>Bacteria</taxon>
        <taxon>Pseudomonadati</taxon>
        <taxon>Planctomycetota</taxon>
        <taxon>Planctomycetia</taxon>
        <taxon>Planctomycetales</taxon>
        <taxon>Planctomycetaceae</taxon>
        <taxon>Caulifigura</taxon>
    </lineage>
</organism>
<dbReference type="InParanoid" id="A0A517SI24"/>
<dbReference type="GO" id="GO:1901678">
    <property type="term" value="P:iron coordination entity transport"/>
    <property type="evidence" value="ECO:0007669"/>
    <property type="project" value="UniProtKB-ARBA"/>
</dbReference>
<dbReference type="GO" id="GO:0030288">
    <property type="term" value="C:outer membrane-bounded periplasmic space"/>
    <property type="evidence" value="ECO:0007669"/>
    <property type="project" value="TreeGrafter"/>
</dbReference>
<sequence>MKPLGSLSNSSSRTLAMVAVLHAALIGGGLNPVEAGESKRILHAQGTTELAAVPRKVAVLDLGALDILDSIGVEAAGVPSMKPEAWPDYLGKYAGEKYAKIGSLFEPDLEALRQLKPDLIIVGGRSAGKYPDVSAIAPTLDLSTTTVGFIPSVVQNTLTLGSVFSREKEASEKVLELLGEIRQLQVKASQQGRGLLLFGVGDRVMAQQPLTRFGIVYELIGIEPVVTAEDAPPPGERRPRNAARGAGESGVPDPAAEAREKERAAVEAARFAKILGREPDWLFVIDRNSAFKERANASDVLAANPGVAKSGAWQKKKVVHLDGAGWYLVGGGLQQLRNSIRQIDAAFDKHPPAVKPAS</sequence>
<dbReference type="InterPro" id="IPR002491">
    <property type="entry name" value="ABC_transptr_periplasmic_BD"/>
</dbReference>
<keyword evidence="4" id="KW-0410">Iron transport</keyword>
<evidence type="ECO:0000256" key="3">
    <source>
        <dbReference type="ARBA" id="ARBA00022448"/>
    </source>
</evidence>
<dbReference type="PROSITE" id="PS50983">
    <property type="entry name" value="FE_B12_PBP"/>
    <property type="match status" value="1"/>
</dbReference>
<name>A0A517SI24_9PLAN</name>
<dbReference type="EMBL" id="CP036271">
    <property type="protein sequence ID" value="QDT55772.1"/>
    <property type="molecule type" value="Genomic_DNA"/>
</dbReference>
<proteinExistence type="inferred from homology"/>
<dbReference type="PANTHER" id="PTHR30532">
    <property type="entry name" value="IRON III DICITRATE-BINDING PERIPLASMIC PROTEIN"/>
    <property type="match status" value="1"/>
</dbReference>
<reference evidence="8 9" key="1">
    <citation type="submission" date="2019-02" db="EMBL/GenBank/DDBJ databases">
        <title>Deep-cultivation of Planctomycetes and their phenomic and genomic characterization uncovers novel biology.</title>
        <authorList>
            <person name="Wiegand S."/>
            <person name="Jogler M."/>
            <person name="Boedeker C."/>
            <person name="Pinto D."/>
            <person name="Vollmers J."/>
            <person name="Rivas-Marin E."/>
            <person name="Kohn T."/>
            <person name="Peeters S.H."/>
            <person name="Heuer A."/>
            <person name="Rast P."/>
            <person name="Oberbeckmann S."/>
            <person name="Bunk B."/>
            <person name="Jeske O."/>
            <person name="Meyerdierks A."/>
            <person name="Storesund J.E."/>
            <person name="Kallscheuer N."/>
            <person name="Luecker S."/>
            <person name="Lage O.M."/>
            <person name="Pohl T."/>
            <person name="Merkel B.J."/>
            <person name="Hornburger P."/>
            <person name="Mueller R.-W."/>
            <person name="Bruemmer F."/>
            <person name="Labrenz M."/>
            <person name="Spormann A.M."/>
            <person name="Op den Camp H."/>
            <person name="Overmann J."/>
            <person name="Amann R."/>
            <person name="Jetten M.S.M."/>
            <person name="Mascher T."/>
            <person name="Medema M.H."/>
            <person name="Devos D.P."/>
            <person name="Kaster A.-K."/>
            <person name="Ovreas L."/>
            <person name="Rohde M."/>
            <person name="Galperin M.Y."/>
            <person name="Jogler C."/>
        </authorList>
    </citation>
    <scope>NUCLEOTIDE SEQUENCE [LARGE SCALE GENOMIC DNA]</scope>
    <source>
        <strain evidence="8 9">Pan44</strain>
    </source>
</reference>
<evidence type="ECO:0000256" key="6">
    <source>
        <dbReference type="SAM" id="MobiDB-lite"/>
    </source>
</evidence>
<dbReference type="SUPFAM" id="SSF53807">
    <property type="entry name" value="Helical backbone' metal receptor"/>
    <property type="match status" value="2"/>
</dbReference>
<gene>
    <name evidence="8" type="primary">yclQ</name>
    <name evidence="8" type="ORF">Pan44_38200</name>
</gene>